<dbReference type="PROSITE" id="PS50949">
    <property type="entry name" value="HTH_GNTR"/>
    <property type="match status" value="1"/>
</dbReference>
<keyword evidence="2" id="KW-0663">Pyridoxal phosphate</keyword>
<keyword evidence="4" id="KW-0238">DNA-binding</keyword>
<dbReference type="AlphaFoldDB" id="A0A9D7SD98"/>
<dbReference type="PANTHER" id="PTHR46577:SF1">
    <property type="entry name" value="HTH-TYPE TRANSCRIPTIONAL REGULATORY PROTEIN GABR"/>
    <property type="match status" value="1"/>
</dbReference>
<dbReference type="SUPFAM" id="SSF53383">
    <property type="entry name" value="PLP-dependent transferases"/>
    <property type="match status" value="1"/>
</dbReference>
<dbReference type="GO" id="GO:0003700">
    <property type="term" value="F:DNA-binding transcription factor activity"/>
    <property type="evidence" value="ECO:0007669"/>
    <property type="project" value="InterPro"/>
</dbReference>
<evidence type="ECO:0000259" key="6">
    <source>
        <dbReference type="PROSITE" id="PS50949"/>
    </source>
</evidence>
<evidence type="ECO:0000313" key="8">
    <source>
        <dbReference type="Proteomes" id="UP000886657"/>
    </source>
</evidence>
<comment type="caution">
    <text evidence="7">The sequence shown here is derived from an EMBL/GenBank/DDBJ whole genome shotgun (WGS) entry which is preliminary data.</text>
</comment>
<name>A0A9D7SD98_9BACT</name>
<dbReference type="PRINTS" id="PR00035">
    <property type="entry name" value="HTHGNTR"/>
</dbReference>
<dbReference type="InterPro" id="IPR036388">
    <property type="entry name" value="WH-like_DNA-bd_sf"/>
</dbReference>
<evidence type="ECO:0000256" key="1">
    <source>
        <dbReference type="ARBA" id="ARBA00005384"/>
    </source>
</evidence>
<organism evidence="7 8">
    <name type="scientific">Candidatus Geothrix skivensis</name>
    <dbReference type="NCBI Taxonomy" id="2954439"/>
    <lineage>
        <taxon>Bacteria</taxon>
        <taxon>Pseudomonadati</taxon>
        <taxon>Acidobacteriota</taxon>
        <taxon>Holophagae</taxon>
        <taxon>Holophagales</taxon>
        <taxon>Holophagaceae</taxon>
        <taxon>Geothrix</taxon>
    </lineage>
</organism>
<dbReference type="Gene3D" id="1.10.10.10">
    <property type="entry name" value="Winged helix-like DNA-binding domain superfamily/Winged helix DNA-binding domain"/>
    <property type="match status" value="1"/>
</dbReference>
<gene>
    <name evidence="7" type="ORF">IPP58_01745</name>
</gene>
<dbReference type="InterPro" id="IPR015421">
    <property type="entry name" value="PyrdxlP-dep_Trfase_major"/>
</dbReference>
<dbReference type="EMBL" id="JADKIO010000004">
    <property type="protein sequence ID" value="MBK9795220.1"/>
    <property type="molecule type" value="Genomic_DNA"/>
</dbReference>
<dbReference type="CDD" id="cd00609">
    <property type="entry name" value="AAT_like"/>
    <property type="match status" value="1"/>
</dbReference>
<evidence type="ECO:0000256" key="5">
    <source>
        <dbReference type="ARBA" id="ARBA00023163"/>
    </source>
</evidence>
<dbReference type="InterPro" id="IPR004839">
    <property type="entry name" value="Aminotransferase_I/II_large"/>
</dbReference>
<dbReference type="Pfam" id="PF00392">
    <property type="entry name" value="GntR"/>
    <property type="match status" value="1"/>
</dbReference>
<evidence type="ECO:0000256" key="3">
    <source>
        <dbReference type="ARBA" id="ARBA00023015"/>
    </source>
</evidence>
<dbReference type="GO" id="GO:0003677">
    <property type="term" value="F:DNA binding"/>
    <property type="evidence" value="ECO:0007669"/>
    <property type="project" value="UniProtKB-KW"/>
</dbReference>
<reference evidence="7" key="1">
    <citation type="submission" date="2020-10" db="EMBL/GenBank/DDBJ databases">
        <title>Connecting structure to function with the recovery of over 1000 high-quality activated sludge metagenome-assembled genomes encoding full-length rRNA genes using long-read sequencing.</title>
        <authorList>
            <person name="Singleton C.M."/>
            <person name="Petriglieri F."/>
            <person name="Kristensen J.M."/>
            <person name="Kirkegaard R.H."/>
            <person name="Michaelsen T.Y."/>
            <person name="Andersen M.H."/>
            <person name="Karst S.M."/>
            <person name="Dueholm M.S."/>
            <person name="Nielsen P.H."/>
            <person name="Albertsen M."/>
        </authorList>
    </citation>
    <scope>NUCLEOTIDE SEQUENCE</scope>
    <source>
        <strain evidence="7">Skiv_18-Q3-R9-52_MAXAC.067</strain>
    </source>
</reference>
<evidence type="ECO:0000313" key="7">
    <source>
        <dbReference type="EMBL" id="MBK9795220.1"/>
    </source>
</evidence>
<feature type="domain" description="HTH gntR-type" evidence="6">
    <location>
        <begin position="16"/>
        <end position="84"/>
    </location>
</feature>
<dbReference type="Proteomes" id="UP000886657">
    <property type="component" value="Unassembled WGS sequence"/>
</dbReference>
<comment type="similarity">
    <text evidence="1">In the C-terminal section; belongs to the class-I pyridoxal-phosphate-dependent aminotransferase family.</text>
</comment>
<evidence type="ECO:0000256" key="4">
    <source>
        <dbReference type="ARBA" id="ARBA00023125"/>
    </source>
</evidence>
<dbReference type="InterPro" id="IPR015424">
    <property type="entry name" value="PyrdxlP-dep_Trfase"/>
</dbReference>
<dbReference type="Gene3D" id="3.40.640.10">
    <property type="entry name" value="Type I PLP-dependent aspartate aminotransferase-like (Major domain)"/>
    <property type="match status" value="1"/>
</dbReference>
<dbReference type="GO" id="GO:0008483">
    <property type="term" value="F:transaminase activity"/>
    <property type="evidence" value="ECO:0007669"/>
    <property type="project" value="UniProtKB-KW"/>
</dbReference>
<dbReference type="GO" id="GO:0030170">
    <property type="term" value="F:pyridoxal phosphate binding"/>
    <property type="evidence" value="ECO:0007669"/>
    <property type="project" value="InterPro"/>
</dbReference>
<dbReference type="PANTHER" id="PTHR46577">
    <property type="entry name" value="HTH-TYPE TRANSCRIPTIONAL REGULATORY PROTEIN GABR"/>
    <property type="match status" value="1"/>
</dbReference>
<keyword evidence="5" id="KW-0804">Transcription</keyword>
<accession>A0A9D7SD98</accession>
<proteinExistence type="inferred from homology"/>
<dbReference type="CDD" id="cd07377">
    <property type="entry name" value="WHTH_GntR"/>
    <property type="match status" value="1"/>
</dbReference>
<dbReference type="SMART" id="SM00345">
    <property type="entry name" value="HTH_GNTR"/>
    <property type="match status" value="1"/>
</dbReference>
<dbReference type="InterPro" id="IPR051446">
    <property type="entry name" value="HTH_trans_reg/aminotransferase"/>
</dbReference>
<dbReference type="SUPFAM" id="SSF46785">
    <property type="entry name" value="Winged helix' DNA-binding domain"/>
    <property type="match status" value="1"/>
</dbReference>
<evidence type="ECO:0000256" key="2">
    <source>
        <dbReference type="ARBA" id="ARBA00022898"/>
    </source>
</evidence>
<keyword evidence="7" id="KW-0808">Transferase</keyword>
<dbReference type="InterPro" id="IPR000524">
    <property type="entry name" value="Tscrpt_reg_HTH_GntR"/>
</dbReference>
<sequence>MSAKTPNVFLDPQSREPVYLQIAHSLKEEIHRGRLHPGDALPGYRILGERLGVSRNTVMEAYHELQAEGWVVSTSGVGSFVAAHPPTRLPGRFAPADVETDGPAMGFDLAAGLDEASPKGTPGLLKVASGLPDPRLLPGAELARAYRRALVLNRQQNLELEDPQGHPMLRQSLARMLSDSRGIAASPENILVTRGSQMALFLAGQALLTAGGAVAVEALGHPGAWEAFARAGARCLPVPVDAEGMDIGALAQLAESERLRAVFVTPLRQYPTLVPLSAERRAQLMALAKAHRIAIIENDQDSEFLFEGRPRAPLAAEDRAGVVIHVGTLSKIFSPNLRLGYVHGPAPLIARMRALRQALDRQGDMVLERAFAELLDDGDIHRHLNRMQHTYRIRRDVLCRALHRAFGEDLNFQVPEGGLALWARVAEGVDVDRWAARALEHGVAFQPGRRFAFDGGPVQALRIGFSNYPESDLEEVALRMRAALVESL</sequence>
<dbReference type="InterPro" id="IPR036390">
    <property type="entry name" value="WH_DNA-bd_sf"/>
</dbReference>
<keyword evidence="3" id="KW-0805">Transcription regulation</keyword>
<dbReference type="Pfam" id="PF00155">
    <property type="entry name" value="Aminotran_1_2"/>
    <property type="match status" value="1"/>
</dbReference>
<protein>
    <submittedName>
        <fullName evidence="7">PLP-dependent aminotransferase family protein</fullName>
    </submittedName>
</protein>
<keyword evidence="7" id="KW-0032">Aminotransferase</keyword>